<dbReference type="EMBL" id="CAXKWB010015262">
    <property type="protein sequence ID" value="CAL4113150.1"/>
    <property type="molecule type" value="Genomic_DNA"/>
</dbReference>
<evidence type="ECO:0000256" key="4">
    <source>
        <dbReference type="ARBA" id="ARBA00022729"/>
    </source>
</evidence>
<feature type="domain" description="Cadherin" evidence="17">
    <location>
        <begin position="259"/>
        <end position="358"/>
    </location>
</feature>
<dbReference type="SUPFAM" id="SSF57196">
    <property type="entry name" value="EGF/Laminin"/>
    <property type="match status" value="4"/>
</dbReference>
<dbReference type="FunFam" id="2.60.40.60:FF:000084">
    <property type="entry name" value="FAT atypical cadherin 3"/>
    <property type="match status" value="1"/>
</dbReference>
<dbReference type="CDD" id="cd00110">
    <property type="entry name" value="LamG"/>
    <property type="match status" value="1"/>
</dbReference>
<dbReference type="SMART" id="SM00112">
    <property type="entry name" value="CA"/>
    <property type="match status" value="8"/>
</dbReference>
<dbReference type="InterPro" id="IPR000742">
    <property type="entry name" value="EGF"/>
</dbReference>
<feature type="domain" description="Cadherin" evidence="17">
    <location>
        <begin position="672"/>
        <end position="776"/>
    </location>
</feature>
<organism evidence="18 19">
    <name type="scientific">Meganyctiphanes norvegica</name>
    <name type="common">Northern krill</name>
    <name type="synonym">Thysanopoda norvegica</name>
    <dbReference type="NCBI Taxonomy" id="48144"/>
    <lineage>
        <taxon>Eukaryota</taxon>
        <taxon>Metazoa</taxon>
        <taxon>Ecdysozoa</taxon>
        <taxon>Arthropoda</taxon>
        <taxon>Crustacea</taxon>
        <taxon>Multicrustacea</taxon>
        <taxon>Malacostraca</taxon>
        <taxon>Eumalacostraca</taxon>
        <taxon>Eucarida</taxon>
        <taxon>Euphausiacea</taxon>
        <taxon>Euphausiidae</taxon>
        <taxon>Meganyctiphanes</taxon>
    </lineage>
</organism>
<feature type="disulfide bond" evidence="13">
    <location>
        <begin position="1536"/>
        <end position="1545"/>
    </location>
</feature>
<name>A0AAV2R685_MEGNR</name>
<feature type="disulfide bond" evidence="13">
    <location>
        <begin position="1461"/>
        <end position="1470"/>
    </location>
</feature>
<dbReference type="CDD" id="cd00054">
    <property type="entry name" value="EGF_CA"/>
    <property type="match status" value="4"/>
</dbReference>
<feature type="domain" description="EGF-like" evidence="16">
    <location>
        <begin position="1150"/>
        <end position="1189"/>
    </location>
</feature>
<dbReference type="FunFam" id="2.60.40.60:FF:000020">
    <property type="entry name" value="Dachsous cadherin-related 1b"/>
    <property type="match status" value="2"/>
</dbReference>
<keyword evidence="8 14" id="KW-1133">Transmembrane helix</keyword>
<feature type="domain" description="EGF-like" evidence="16">
    <location>
        <begin position="1472"/>
        <end position="1507"/>
    </location>
</feature>
<keyword evidence="19" id="KW-1185">Reference proteome</keyword>
<dbReference type="GO" id="GO:0048056">
    <property type="term" value="P:R3/R4 cell differentiation"/>
    <property type="evidence" value="ECO:0007669"/>
    <property type="project" value="UniProtKB-ARBA"/>
</dbReference>
<protein>
    <submittedName>
        <fullName evidence="18">Uncharacterized protein</fullName>
    </submittedName>
</protein>
<keyword evidence="3 14" id="KW-0812">Transmembrane</keyword>
<dbReference type="SMART" id="SM00179">
    <property type="entry name" value="EGF_CA"/>
    <property type="match status" value="2"/>
</dbReference>
<dbReference type="Proteomes" id="UP001497623">
    <property type="component" value="Unassembled WGS sequence"/>
</dbReference>
<feature type="non-terminal residue" evidence="18">
    <location>
        <position position="1"/>
    </location>
</feature>
<dbReference type="GO" id="GO:0007156">
    <property type="term" value="P:homophilic cell adhesion via plasma membrane adhesion molecules"/>
    <property type="evidence" value="ECO:0007669"/>
    <property type="project" value="InterPro"/>
</dbReference>
<feature type="disulfide bond" evidence="13">
    <location>
        <begin position="1423"/>
        <end position="1432"/>
    </location>
</feature>
<dbReference type="Pfam" id="PF00028">
    <property type="entry name" value="Cadherin"/>
    <property type="match status" value="6"/>
</dbReference>
<feature type="domain" description="Laminin G" evidence="15">
    <location>
        <begin position="1204"/>
        <end position="1389"/>
    </location>
</feature>
<keyword evidence="10 13" id="KW-1015">Disulfide bond</keyword>
<dbReference type="PRINTS" id="PR00205">
    <property type="entry name" value="CADHERIN"/>
</dbReference>
<evidence type="ECO:0000256" key="8">
    <source>
        <dbReference type="ARBA" id="ARBA00022989"/>
    </source>
</evidence>
<dbReference type="InterPro" id="IPR020894">
    <property type="entry name" value="Cadherin_CS"/>
</dbReference>
<feature type="domain" description="EGF-like" evidence="16">
    <location>
        <begin position="1435"/>
        <end position="1471"/>
    </location>
</feature>
<evidence type="ECO:0000313" key="19">
    <source>
        <dbReference type="Proteomes" id="UP001497623"/>
    </source>
</evidence>
<feature type="domain" description="Cadherin" evidence="17">
    <location>
        <begin position="777"/>
        <end position="883"/>
    </location>
</feature>
<dbReference type="SUPFAM" id="SSF49899">
    <property type="entry name" value="Concanavalin A-like lectins/glucanases"/>
    <property type="match status" value="1"/>
</dbReference>
<keyword evidence="9 14" id="KW-0472">Membrane</keyword>
<dbReference type="InterPro" id="IPR000152">
    <property type="entry name" value="EGF-type_Asp/Asn_hydroxyl_site"/>
</dbReference>
<dbReference type="GO" id="GO:0005886">
    <property type="term" value="C:plasma membrane"/>
    <property type="evidence" value="ECO:0007669"/>
    <property type="project" value="InterPro"/>
</dbReference>
<dbReference type="FunFam" id="2.10.25.10:FF:000012">
    <property type="entry name" value="Delta-like protein"/>
    <property type="match status" value="1"/>
</dbReference>
<evidence type="ECO:0000259" key="17">
    <source>
        <dbReference type="PROSITE" id="PS50268"/>
    </source>
</evidence>
<evidence type="ECO:0000256" key="2">
    <source>
        <dbReference type="ARBA" id="ARBA00022536"/>
    </source>
</evidence>
<comment type="caution">
    <text evidence="18">The sequence shown here is derived from an EMBL/GenBank/DDBJ whole genome shotgun (WGS) entry which is preliminary data.</text>
</comment>
<evidence type="ECO:0000256" key="13">
    <source>
        <dbReference type="PROSITE-ProRule" id="PRU00076"/>
    </source>
</evidence>
<evidence type="ECO:0000256" key="14">
    <source>
        <dbReference type="SAM" id="Phobius"/>
    </source>
</evidence>
<keyword evidence="2 13" id="KW-0245">EGF-like domain</keyword>
<dbReference type="GO" id="GO:0008104">
    <property type="term" value="P:intracellular protein localization"/>
    <property type="evidence" value="ECO:0007669"/>
    <property type="project" value="UniProtKB-ARBA"/>
</dbReference>
<dbReference type="Gene3D" id="2.60.120.200">
    <property type="match status" value="1"/>
</dbReference>
<keyword evidence="11" id="KW-0325">Glycoprotein</keyword>
<keyword evidence="6 12" id="KW-0106">Calcium</keyword>
<proteinExistence type="predicted"/>
<keyword evidence="5" id="KW-0677">Repeat</keyword>
<evidence type="ECO:0000313" key="18">
    <source>
        <dbReference type="EMBL" id="CAL4113150.1"/>
    </source>
</evidence>
<dbReference type="SMART" id="SM00282">
    <property type="entry name" value="LamG"/>
    <property type="match status" value="1"/>
</dbReference>
<dbReference type="InterPro" id="IPR015919">
    <property type="entry name" value="Cadherin-like_sf"/>
</dbReference>
<dbReference type="GO" id="GO:0050769">
    <property type="term" value="P:positive regulation of neurogenesis"/>
    <property type="evidence" value="ECO:0007669"/>
    <property type="project" value="UniProtKB-ARBA"/>
</dbReference>
<accession>A0AAV2R685</accession>
<evidence type="ECO:0000256" key="6">
    <source>
        <dbReference type="ARBA" id="ARBA00022837"/>
    </source>
</evidence>
<gene>
    <name evidence="18" type="ORF">MNOR_LOCUS20055</name>
</gene>
<evidence type="ECO:0000256" key="11">
    <source>
        <dbReference type="ARBA" id="ARBA00023180"/>
    </source>
</evidence>
<dbReference type="FunFam" id="2.60.40.60:FF:000002">
    <property type="entry name" value="Protocadherin alpha 2"/>
    <property type="match status" value="1"/>
</dbReference>
<keyword evidence="4" id="KW-0732">Signal</keyword>
<dbReference type="PROSITE" id="PS50026">
    <property type="entry name" value="EGF_3"/>
    <property type="match status" value="5"/>
</dbReference>
<feature type="domain" description="Cadherin" evidence="17">
    <location>
        <begin position="567"/>
        <end position="671"/>
    </location>
</feature>
<evidence type="ECO:0000256" key="3">
    <source>
        <dbReference type="ARBA" id="ARBA00022692"/>
    </source>
</evidence>
<dbReference type="PROSITE" id="PS50268">
    <property type="entry name" value="CADHERIN_2"/>
    <property type="match status" value="9"/>
</dbReference>
<feature type="transmembrane region" description="Helical" evidence="14">
    <location>
        <begin position="1565"/>
        <end position="1585"/>
    </location>
</feature>
<dbReference type="InterPro" id="IPR013320">
    <property type="entry name" value="ConA-like_dom_sf"/>
</dbReference>
<keyword evidence="7" id="KW-0130">Cell adhesion</keyword>
<dbReference type="Gene3D" id="2.60.40.60">
    <property type="entry name" value="Cadherins"/>
    <property type="match status" value="9"/>
</dbReference>
<dbReference type="FunFam" id="2.60.40.60:FF:000033">
    <property type="entry name" value="FAT atypical cadherin 1"/>
    <property type="match status" value="1"/>
</dbReference>
<dbReference type="PROSITE" id="PS00010">
    <property type="entry name" value="ASX_HYDROXYL"/>
    <property type="match status" value="1"/>
</dbReference>
<dbReference type="InterPro" id="IPR001881">
    <property type="entry name" value="EGF-like_Ca-bd_dom"/>
</dbReference>
<feature type="domain" description="Cadherin" evidence="17">
    <location>
        <begin position="359"/>
        <end position="462"/>
    </location>
</feature>
<feature type="domain" description="EGF-like" evidence="16">
    <location>
        <begin position="1395"/>
        <end position="1433"/>
    </location>
</feature>
<feature type="domain" description="Cadherin" evidence="17">
    <location>
        <begin position="898"/>
        <end position="997"/>
    </location>
</feature>
<evidence type="ECO:0000259" key="16">
    <source>
        <dbReference type="PROSITE" id="PS50026"/>
    </source>
</evidence>
<evidence type="ECO:0000256" key="5">
    <source>
        <dbReference type="ARBA" id="ARBA00022737"/>
    </source>
</evidence>
<evidence type="ECO:0000259" key="15">
    <source>
        <dbReference type="PROSITE" id="PS50025"/>
    </source>
</evidence>
<dbReference type="PROSITE" id="PS00022">
    <property type="entry name" value="EGF_1"/>
    <property type="match status" value="4"/>
</dbReference>
<dbReference type="PANTHER" id="PTHR24028">
    <property type="entry name" value="CADHERIN-87A"/>
    <property type="match status" value="1"/>
</dbReference>
<dbReference type="Pfam" id="PF02210">
    <property type="entry name" value="Laminin_G_2"/>
    <property type="match status" value="1"/>
</dbReference>
<dbReference type="InterPro" id="IPR050174">
    <property type="entry name" value="Protocadherin/Cadherin-CA"/>
</dbReference>
<dbReference type="Gene3D" id="2.10.25.10">
    <property type="entry name" value="Laminin"/>
    <property type="match status" value="5"/>
</dbReference>
<dbReference type="PANTHER" id="PTHR24028:SF263">
    <property type="entry name" value="CADHERIN-RELATED FAMILY MEMBER 1"/>
    <property type="match status" value="1"/>
</dbReference>
<evidence type="ECO:0000256" key="7">
    <source>
        <dbReference type="ARBA" id="ARBA00022889"/>
    </source>
</evidence>
<dbReference type="PROSITE" id="PS50025">
    <property type="entry name" value="LAM_G_DOMAIN"/>
    <property type="match status" value="1"/>
</dbReference>
<dbReference type="InterPro" id="IPR001791">
    <property type="entry name" value="Laminin_G"/>
</dbReference>
<comment type="caution">
    <text evidence="13">Lacks conserved residue(s) required for the propagation of feature annotation.</text>
</comment>
<dbReference type="CDD" id="cd11304">
    <property type="entry name" value="Cadherin_repeat"/>
    <property type="match status" value="9"/>
</dbReference>
<dbReference type="FunFam" id="2.60.40.60:FF:000024">
    <property type="entry name" value="FAT atypical cadherin 3"/>
    <property type="match status" value="2"/>
</dbReference>
<dbReference type="GO" id="GO:0005509">
    <property type="term" value="F:calcium ion binding"/>
    <property type="evidence" value="ECO:0007669"/>
    <property type="project" value="UniProtKB-UniRule"/>
</dbReference>
<dbReference type="Pfam" id="PF00008">
    <property type="entry name" value="EGF"/>
    <property type="match status" value="2"/>
</dbReference>
<feature type="domain" description="Cadherin" evidence="17">
    <location>
        <begin position="70"/>
        <end position="150"/>
    </location>
</feature>
<sequence length="1918" mass="213484">GRENEAYQFFIRAEDQGSPKQTSDVPVAIFLLPEDETPPQCSLKYAQFFVREDAPVSSVITTLWTQGPQKVTYSIYNTQNRGESNFLNEDIDLFSITTEGLLVVQNELDHEKRSIHEITVINQTITIPPTLDYMTISVVVMDINDNSPQFSSDQYETYIAENSKIGTIVTFVTAFDKDSGSNGEVHYRIEESKDISIVSTFQINPQSGAVILTSHLDREIKSQYNFNIIATDQGSPKRTDITSLVINVKDFNDNPPIFMKESYSATVLENVKIGHILVELTVTDADEILQPLDYFITSGDPIANFKVSTLGQVYVVGSLDREKQDEYLITVTATDGKFTANTSVTVVVLDINDNGPLCREHHYHQLVSEGDPVGTLVLSIASWDADIGPNARTRHYIGGENSYQFSIDPLGGHVMIAAPLDREKYSNYELIATLEDWEHPEWQCQVKMFILVEDINDNAPEFSHHNYETSVPEDAPINSVIFKITANDPDIGVNHRVHYSLADSADGQFKIDDLEGIVALTKPLDREIQDMYRITIMATDEGSPPIASLAAIIIFVTDVNDNAPEFVQMTQHASIQENTKLGVEILRVMATSKDIGINSQITYSLEHPTSLSYIDIHPKTGIIYVATNLDHEEIKQIIATVVATDGGSPPLSSTAIVNITITDVNDNPPVFNQPFYKVSALENTKVGEVILKISATDIDFGRNGVVYYSFPPNESRLPFEIDKETGILTLIEDLDHEEISEYEFEVIASDGGIPTNRQKTKVGVKVNDVNDNAPTFSHSNYTAIVQENRQIGYSVIELLVVDADSEINGAPFTWELLNYGSFHPSFTIEKDGVICISTNKLNHLVQNRYLLEVQVCDSGSPPLCATTKVMIVVVEESQFPPTVFPLYISLVSFNKPFPGGIIGKVSAHDQDPYDILQYSMHHQNKEADIANYFDIDSDNGSFKALYPLDTGMYETYIFVSDGRFETSVKALVDVSVITEDMLDSSVIVTLGNISPSRFLVKYKKKFIRSITFELAVKEESLKILSIQSSHKSKNVSRIKRDNKKSLDILFVIKRNSKSYFTREQLIDQLLLKQKQIKKRINLSTFSIMNSNCHDQMDCNNNGHCIDIIEFIEGPHLQFATKSGSLVGQEFTQRAICQCRQGLGGTNCENILNACGHRPCAEYEQCIPNENSQRGYSCRCSEGMTGPHCDINLSDCRLPKCHYPQQPMSFRGKSYAQYSVPAHAQSTTFSLSVYIRTRHPVGTVLYSTGEVDYSILEVIGGYIQYRWDCGSGEGLVRVSAVAVDDDKWHSIRLKRSGTVSKLTVDTETSSGAAPGMHDSLNLNSNYMFLGAKVNRGISSGSSKHISTSFGFVGCMDQVIIDGHELPVAPSPGNSAANAIMKRLANVELECPHKLPIPGVCGSYPCLNGGTCTEESSPQPYKCTCPARFTGPQCQVDTAPCSSSPCLNGGICITVGHSYKCQCPSKLSGKRCEYGVHCNPNPCQNGGRCEEGISGPICKCQQFTGATCDEDIDECARHNPCHNGGSCLNFYGGFKCFCGSNVTGEYCMEEQRIPINKSSVKIAVEDLLYILAIFTSCLLTLLFFITWQRKRWKNKQDQQNNFMKHELHVKNDLKSDDSPKRNSKICNVEADQVPVIPPRPVSYTPSTDSALLLTLKHLADMSCQPPDKIELTTINRKLDDYDSGQKPWDHHNNLSEAYCSPIKDVGSSVPVNPEKENFCMSTKETDDQSNCYEFCKIKQLPDDTTDKMSKHEEEICPLINRPNNKSGITSPAAENSGAFDFQDLSFQTIDNSIKENTNKMENKHENYLDEKKSLNNKDIKTVSEQSAKSNIPFNHKEEPPSYKAVKISNVPIIESKENGDLLNQHNMHPLQLEDYSQVSGDSTTLLNQTSFDEGSYYIDSDIFNQVTANLIKTTHSEVFL</sequence>
<evidence type="ECO:0000256" key="10">
    <source>
        <dbReference type="ARBA" id="ARBA00023157"/>
    </source>
</evidence>
<comment type="subcellular location">
    <subcellularLocation>
        <location evidence="1">Membrane</location>
        <topology evidence="1">Single-pass membrane protein</topology>
    </subcellularLocation>
</comment>
<evidence type="ECO:0000256" key="9">
    <source>
        <dbReference type="ARBA" id="ARBA00023136"/>
    </source>
</evidence>
<feature type="disulfide bond" evidence="13">
    <location>
        <begin position="1404"/>
        <end position="1421"/>
    </location>
</feature>
<evidence type="ECO:0000256" key="1">
    <source>
        <dbReference type="ARBA" id="ARBA00004167"/>
    </source>
</evidence>
<dbReference type="GO" id="GO:0016318">
    <property type="term" value="P:ommatidial rotation"/>
    <property type="evidence" value="ECO:0007669"/>
    <property type="project" value="UniProtKB-ARBA"/>
</dbReference>
<dbReference type="SMART" id="SM00181">
    <property type="entry name" value="EGF"/>
    <property type="match status" value="6"/>
</dbReference>
<reference evidence="18 19" key="1">
    <citation type="submission" date="2024-05" db="EMBL/GenBank/DDBJ databases">
        <authorList>
            <person name="Wallberg A."/>
        </authorList>
    </citation>
    <scope>NUCLEOTIDE SEQUENCE [LARGE SCALE GENOMIC DNA]</scope>
</reference>
<feature type="disulfide bond" evidence="13">
    <location>
        <begin position="1179"/>
        <end position="1188"/>
    </location>
</feature>
<dbReference type="SUPFAM" id="SSF49313">
    <property type="entry name" value="Cadherin-like"/>
    <property type="match status" value="9"/>
</dbReference>
<dbReference type="PROSITE" id="PS01187">
    <property type="entry name" value="EGF_CA"/>
    <property type="match status" value="1"/>
</dbReference>
<feature type="domain" description="EGF-like" evidence="16">
    <location>
        <begin position="1509"/>
        <end position="1546"/>
    </location>
</feature>
<feature type="domain" description="Cadherin" evidence="17">
    <location>
        <begin position="151"/>
        <end position="258"/>
    </location>
</feature>
<dbReference type="InterPro" id="IPR002126">
    <property type="entry name" value="Cadherin-like_dom"/>
</dbReference>
<evidence type="ECO:0000256" key="12">
    <source>
        <dbReference type="PROSITE-ProRule" id="PRU00043"/>
    </source>
</evidence>
<dbReference type="PROSITE" id="PS00232">
    <property type="entry name" value="CADHERIN_1"/>
    <property type="match status" value="5"/>
</dbReference>
<dbReference type="InterPro" id="IPR018097">
    <property type="entry name" value="EGF_Ca-bd_CS"/>
</dbReference>
<feature type="domain" description="Cadherin" evidence="17">
    <location>
        <begin position="463"/>
        <end position="566"/>
    </location>
</feature>